<evidence type="ECO:0000313" key="2">
    <source>
        <dbReference type="EMBL" id="QOI90477.1"/>
    </source>
</evidence>
<dbReference type="PANTHER" id="PTHR32385:SF23">
    <property type="entry name" value="NUCLEOTIDE-DIPHOSPHO-SUGAR TRANSFERASE"/>
    <property type="match status" value="1"/>
</dbReference>
<evidence type="ECO:0008006" key="3">
    <source>
        <dbReference type="Google" id="ProtNLM"/>
    </source>
</evidence>
<dbReference type="EMBL" id="MT663538">
    <property type="protein sequence ID" value="QOI90477.1"/>
    <property type="molecule type" value="Genomic_DNA"/>
</dbReference>
<reference evidence="2" key="1">
    <citation type="submission" date="2020-06" db="EMBL/GenBank/DDBJ databases">
        <title>Lateral gene transfer of anion-conducting channel rhodopsins between green algae and giant viruses.</title>
        <authorList>
            <person name="Rozenberg A."/>
            <person name="Oppermann J."/>
            <person name="Wietek J."/>
            <person name="Fernandez Lahore R.G."/>
            <person name="Sandaa R.-A."/>
            <person name="Bratbak G."/>
            <person name="Hegemann P."/>
            <person name="Beja O."/>
        </authorList>
    </citation>
    <scope>NUCLEOTIDE SEQUENCE</scope>
    <source>
        <strain evidence="2">01B</strain>
    </source>
</reference>
<dbReference type="GO" id="GO:0016020">
    <property type="term" value="C:membrane"/>
    <property type="evidence" value="ECO:0007669"/>
    <property type="project" value="GOC"/>
</dbReference>
<protein>
    <recommendedName>
        <fullName evidence="3">Glycosyltransferase</fullName>
    </recommendedName>
</protein>
<dbReference type="PANTHER" id="PTHR32385">
    <property type="entry name" value="MANNOSYL PHOSPHORYLINOSITOL CERAMIDE SYNTHASE"/>
    <property type="match status" value="1"/>
</dbReference>
<sequence>MLSEMTYHHIYFSFDNTKDQILSESKIIDMYLQKNCSTMKYKFWNFTSATDFVKKHYPYFLDFMTGKSEFPIIKCDFFRYLLMYHFGGVYTDLDFICIRPFESFIALLKDKHISHFPNSVETPSIILTEEWLNSSSFTNTLHNGILISLVKKHPFWLKLLHDIYTVVIVEKVIPKSSTDVFNITGPKKLCAFYKENVSFFKDVCILPHYYFCPYVSIENDERIVFNNAMIEHKPKTNEPLQWIFFNIKEHDKLITLCPNSFFVCVYLNSGSMWK</sequence>
<dbReference type="GO" id="GO:0051999">
    <property type="term" value="P:mannosyl-inositol phosphorylceramide biosynthetic process"/>
    <property type="evidence" value="ECO:0007669"/>
    <property type="project" value="TreeGrafter"/>
</dbReference>
<proteinExistence type="predicted"/>
<dbReference type="InterPro" id="IPR029044">
    <property type="entry name" value="Nucleotide-diphossugar_trans"/>
</dbReference>
<organism evidence="2">
    <name type="scientific">Pyramimonas orientalis virus</name>
    <name type="common">PoV01</name>
    <dbReference type="NCBI Taxonomy" id="455367"/>
    <lineage>
        <taxon>Viruses</taxon>
        <taxon>Varidnaviria</taxon>
        <taxon>Bamfordvirae</taxon>
        <taxon>Nucleocytoviricota</taxon>
        <taxon>Megaviricetes</taxon>
        <taxon>Imitervirales</taxon>
        <taxon>Allomimiviridae</taxon>
        <taxon>Heliosvirus</taxon>
        <taxon>Heliosvirus raunefjordenense</taxon>
    </lineage>
</organism>
<dbReference type="InterPro" id="IPR007577">
    <property type="entry name" value="GlycoTrfase_DXD_sugar-bd_CS"/>
</dbReference>
<name>A0A7M3UP22_POV01</name>
<dbReference type="Gene3D" id="3.90.550.20">
    <property type="match status" value="1"/>
</dbReference>
<evidence type="ECO:0000256" key="1">
    <source>
        <dbReference type="ARBA" id="ARBA00022679"/>
    </source>
</evidence>
<dbReference type="InterPro" id="IPR051706">
    <property type="entry name" value="Glycosyltransferase_domain"/>
</dbReference>
<dbReference type="Pfam" id="PF04488">
    <property type="entry name" value="Gly_transf_sug"/>
    <property type="match status" value="1"/>
</dbReference>
<keyword evidence="1" id="KW-0808">Transferase</keyword>
<dbReference type="SUPFAM" id="SSF53448">
    <property type="entry name" value="Nucleotide-diphospho-sugar transferases"/>
    <property type="match status" value="1"/>
</dbReference>
<accession>A0A7M3UP22</accession>
<gene>
    <name evidence="2" type="ORF">HWQ62_00341</name>
</gene>
<dbReference type="GO" id="GO:0000030">
    <property type="term" value="F:mannosyltransferase activity"/>
    <property type="evidence" value="ECO:0007669"/>
    <property type="project" value="TreeGrafter"/>
</dbReference>
<organismHost>
    <name type="scientific">Pyramimonas plurioculata</name>
    <dbReference type="NCBI Taxonomy" id="36893"/>
</organismHost>